<keyword evidence="5 8" id="KW-0812">Transmembrane</keyword>
<evidence type="ECO:0000256" key="2">
    <source>
        <dbReference type="ARBA" id="ARBA00007998"/>
    </source>
</evidence>
<dbReference type="Pfam" id="PF03845">
    <property type="entry name" value="Spore_permease"/>
    <property type="match status" value="1"/>
</dbReference>
<keyword evidence="6 8" id="KW-1133">Transmembrane helix</keyword>
<comment type="subcellular location">
    <subcellularLocation>
        <location evidence="1">Membrane</location>
        <topology evidence="1">Multi-pass membrane protein</topology>
    </subcellularLocation>
</comment>
<feature type="transmembrane region" description="Helical" evidence="8">
    <location>
        <begin position="334"/>
        <end position="356"/>
    </location>
</feature>
<evidence type="ECO:0000313" key="10">
    <source>
        <dbReference type="Proteomes" id="UP001596113"/>
    </source>
</evidence>
<keyword evidence="3" id="KW-0813">Transport</keyword>
<comment type="caution">
    <text evidence="9">The sequence shown here is derived from an EMBL/GenBank/DDBJ whole genome shotgun (WGS) entry which is preliminary data.</text>
</comment>
<reference evidence="10" key="1">
    <citation type="journal article" date="2019" name="Int. J. Syst. Evol. Microbiol.">
        <title>The Global Catalogue of Microorganisms (GCM) 10K type strain sequencing project: providing services to taxonomists for standard genome sequencing and annotation.</title>
        <authorList>
            <consortium name="The Broad Institute Genomics Platform"/>
            <consortium name="The Broad Institute Genome Sequencing Center for Infectious Disease"/>
            <person name="Wu L."/>
            <person name="Ma J."/>
        </authorList>
    </citation>
    <scope>NUCLEOTIDE SEQUENCE [LARGE SCALE GENOMIC DNA]</scope>
    <source>
        <strain evidence="10">CGMCC 1.18575</strain>
    </source>
</reference>
<evidence type="ECO:0000256" key="7">
    <source>
        <dbReference type="ARBA" id="ARBA00023136"/>
    </source>
</evidence>
<protein>
    <submittedName>
        <fullName evidence="9">Endospore germination permease</fullName>
    </submittedName>
</protein>
<dbReference type="EMBL" id="JBHSMI010000067">
    <property type="protein sequence ID" value="MFC5407027.1"/>
    <property type="molecule type" value="Genomic_DNA"/>
</dbReference>
<gene>
    <name evidence="9" type="ORF">ACFPOF_30235</name>
</gene>
<dbReference type="Gene3D" id="1.20.1740.10">
    <property type="entry name" value="Amino acid/polyamine transporter I"/>
    <property type="match status" value="1"/>
</dbReference>
<feature type="transmembrane region" description="Helical" evidence="8">
    <location>
        <begin position="215"/>
        <end position="236"/>
    </location>
</feature>
<feature type="transmembrane region" description="Helical" evidence="8">
    <location>
        <begin position="181"/>
        <end position="203"/>
    </location>
</feature>
<evidence type="ECO:0000313" key="9">
    <source>
        <dbReference type="EMBL" id="MFC5407027.1"/>
    </source>
</evidence>
<evidence type="ECO:0000256" key="4">
    <source>
        <dbReference type="ARBA" id="ARBA00022544"/>
    </source>
</evidence>
<dbReference type="PANTHER" id="PTHR34975">
    <property type="entry name" value="SPORE GERMINATION PROTEIN A2"/>
    <property type="match status" value="1"/>
</dbReference>
<feature type="transmembrane region" description="Helical" evidence="8">
    <location>
        <begin position="79"/>
        <end position="104"/>
    </location>
</feature>
<name>A0ABW0I3G4_9BACL</name>
<keyword evidence="10" id="KW-1185">Reference proteome</keyword>
<feature type="transmembrane region" description="Helical" evidence="8">
    <location>
        <begin position="301"/>
        <end position="322"/>
    </location>
</feature>
<accession>A0ABW0I3G4</accession>
<keyword evidence="4" id="KW-0309">Germination</keyword>
<feature type="transmembrane region" description="Helical" evidence="8">
    <location>
        <begin position="38"/>
        <end position="59"/>
    </location>
</feature>
<proteinExistence type="inferred from homology"/>
<feature type="transmembrane region" description="Helical" evidence="8">
    <location>
        <begin position="268"/>
        <end position="289"/>
    </location>
</feature>
<dbReference type="NCBIfam" id="TIGR00912">
    <property type="entry name" value="2A0309"/>
    <property type="match status" value="1"/>
</dbReference>
<feature type="transmembrane region" description="Helical" evidence="8">
    <location>
        <begin position="12"/>
        <end position="32"/>
    </location>
</feature>
<evidence type="ECO:0000256" key="3">
    <source>
        <dbReference type="ARBA" id="ARBA00022448"/>
    </source>
</evidence>
<dbReference type="PANTHER" id="PTHR34975:SF2">
    <property type="entry name" value="SPORE GERMINATION PROTEIN A2"/>
    <property type="match status" value="1"/>
</dbReference>
<feature type="transmembrane region" description="Helical" evidence="8">
    <location>
        <begin position="143"/>
        <end position="161"/>
    </location>
</feature>
<dbReference type="Proteomes" id="UP001596113">
    <property type="component" value="Unassembled WGS sequence"/>
</dbReference>
<sequence>MANRTEQISERSFVATMFMFLVGSSLTIPLAAVAAKDAWISILLGMACSLCFALVYTRLCRRFPGQSLVQIAETVLGSWAGRLIGVLYAIYSLHLGALVLRIFIDFISAVALPRTPIVIIAVMMMSVVLWAAFAGIEVIGRCAMIILALVLSEVAASVLMMSKDFQYANLFPILDRGWSPIIEGGVEVTAFPFGETVLFAMIIPQLNRVGKSTRTVMLTLGFGALLLLIVNVRNLLILGDLSTRMIFASYTTYQYISISDFLDRVEPLSMFTLVLGGFIKICVCLYVASRSLADLIRPVRYRPLLIPLALLMIELSGIVYKAGTESVQFALWVWPWYSLPFQLLIPAALLAVAIFAGKKGTAGAIPAGR</sequence>
<organism evidence="9 10">
    <name type="scientific">Cohnella soli</name>
    <dbReference type="NCBI Taxonomy" id="425005"/>
    <lineage>
        <taxon>Bacteria</taxon>
        <taxon>Bacillati</taxon>
        <taxon>Bacillota</taxon>
        <taxon>Bacilli</taxon>
        <taxon>Bacillales</taxon>
        <taxon>Paenibacillaceae</taxon>
        <taxon>Cohnella</taxon>
    </lineage>
</organism>
<keyword evidence="7 8" id="KW-0472">Membrane</keyword>
<comment type="similarity">
    <text evidence="2">Belongs to the amino acid-polyamine-organocation (APC) superfamily. Spore germination protein (SGP) (TC 2.A.3.9) family.</text>
</comment>
<dbReference type="InterPro" id="IPR004761">
    <property type="entry name" value="Spore_GerAB"/>
</dbReference>
<evidence type="ECO:0000256" key="8">
    <source>
        <dbReference type="SAM" id="Phobius"/>
    </source>
</evidence>
<feature type="transmembrane region" description="Helical" evidence="8">
    <location>
        <begin position="116"/>
        <end position="136"/>
    </location>
</feature>
<dbReference type="RefSeq" id="WP_378139325.1">
    <property type="nucleotide sequence ID" value="NZ_JBHSMI010000067.1"/>
</dbReference>
<evidence type="ECO:0000256" key="1">
    <source>
        <dbReference type="ARBA" id="ARBA00004141"/>
    </source>
</evidence>
<evidence type="ECO:0000256" key="6">
    <source>
        <dbReference type="ARBA" id="ARBA00022989"/>
    </source>
</evidence>
<evidence type="ECO:0000256" key="5">
    <source>
        <dbReference type="ARBA" id="ARBA00022692"/>
    </source>
</evidence>